<feature type="transmembrane region" description="Helical" evidence="1">
    <location>
        <begin position="285"/>
        <end position="303"/>
    </location>
</feature>
<evidence type="ECO:0000313" key="4">
    <source>
        <dbReference type="Proteomes" id="UP000324973"/>
    </source>
</evidence>
<keyword evidence="4" id="KW-1185">Reference proteome</keyword>
<comment type="caution">
    <text evidence="3">The sequence shown here is derived from an EMBL/GenBank/DDBJ whole genome shotgun (WGS) entry which is preliminary data.</text>
</comment>
<keyword evidence="1" id="KW-0812">Transmembrane</keyword>
<evidence type="ECO:0000313" key="3">
    <source>
        <dbReference type="EMBL" id="TYT25251.1"/>
    </source>
</evidence>
<proteinExistence type="predicted"/>
<keyword evidence="1" id="KW-0472">Membrane</keyword>
<keyword evidence="1" id="KW-1133">Transmembrane helix</keyword>
<feature type="domain" description="DUF418" evidence="2">
    <location>
        <begin position="370"/>
        <end position="533"/>
    </location>
</feature>
<feature type="transmembrane region" description="Helical" evidence="1">
    <location>
        <begin position="494"/>
        <end position="515"/>
    </location>
</feature>
<evidence type="ECO:0000256" key="1">
    <source>
        <dbReference type="SAM" id="Phobius"/>
    </source>
</evidence>
<feature type="transmembrane region" description="Helical" evidence="1">
    <location>
        <begin position="353"/>
        <end position="373"/>
    </location>
</feature>
<dbReference type="InterPro" id="IPR052529">
    <property type="entry name" value="Bact_Transport_Assoc"/>
</dbReference>
<dbReference type="Proteomes" id="UP000324973">
    <property type="component" value="Unassembled WGS sequence"/>
</dbReference>
<dbReference type="InterPro" id="IPR007349">
    <property type="entry name" value="DUF418"/>
</dbReference>
<feature type="transmembrane region" description="Helical" evidence="1">
    <location>
        <begin position="191"/>
        <end position="212"/>
    </location>
</feature>
<dbReference type="PANTHER" id="PTHR30590:SF2">
    <property type="entry name" value="INNER MEMBRANE PROTEIN"/>
    <property type="match status" value="1"/>
</dbReference>
<protein>
    <submittedName>
        <fullName evidence="3">DUF418 domain-containing protein</fullName>
    </submittedName>
</protein>
<dbReference type="Pfam" id="PF04235">
    <property type="entry name" value="DUF418"/>
    <property type="match status" value="1"/>
</dbReference>
<dbReference type="PANTHER" id="PTHR30590">
    <property type="entry name" value="INNER MEMBRANE PROTEIN"/>
    <property type="match status" value="1"/>
</dbReference>
<feature type="transmembrane region" description="Helical" evidence="1">
    <location>
        <begin position="426"/>
        <end position="448"/>
    </location>
</feature>
<feature type="transmembrane region" description="Helical" evidence="1">
    <location>
        <begin position="153"/>
        <end position="171"/>
    </location>
</feature>
<gene>
    <name evidence="3" type="ORF">FZO89_02620</name>
</gene>
<organism evidence="3 4">
    <name type="scientific">Luteimonas viscosa</name>
    <dbReference type="NCBI Taxonomy" id="1132694"/>
    <lineage>
        <taxon>Bacteria</taxon>
        <taxon>Pseudomonadati</taxon>
        <taxon>Pseudomonadota</taxon>
        <taxon>Gammaproteobacteria</taxon>
        <taxon>Lysobacterales</taxon>
        <taxon>Lysobacteraceae</taxon>
        <taxon>Luteimonas</taxon>
    </lineage>
</organism>
<feature type="transmembrane region" description="Helical" evidence="1">
    <location>
        <begin position="385"/>
        <end position="406"/>
    </location>
</feature>
<dbReference type="OrthoDB" id="9807744at2"/>
<feature type="transmembrane region" description="Helical" evidence="1">
    <location>
        <begin position="469"/>
        <end position="488"/>
    </location>
</feature>
<sequence>MVAAWPPRPGRTRIAARGVLAVHLGAGVAGLHPAVAGLRAGRAGRPDRGVLRLPGHAADRAAVVDACAVRAGAGRRAAPARGTARARMAPVAQAAAPVGGGGLRAGRLYALELEPGGLEAVTMDALRGVPPPLPPPSALAPVDAPQRIQALDVVRGFALLGIFLMNIEWFTRPIQQMGSGIDPAATGADHAAAWFVYVFVQGKFWVLFSLLFGMGFAVMSTRGGHGPRFRRVYARRCAALLGFGLLHAALLWSADILHAYAIAGVLLLAFGEIDNRVRLWMGAGLYAGIALLVVLGGLLLSALPEDAREGFAEMAVETDAAATAAARVFAEGGYWQATAQRISDFLTVSAQGLLMLLPLALAVFMIGAWLVRGGRMDDVQAQRGWFARLALWMLPLGGVFVALSLAVGTRFDGMREAGPMMLATGLMMLGSLPLALGYLALLVLGLGTPALARPLSWLAPAGRMALTHYLLQSLVASTLFYGYGFGLWGQVGRAGQVLLVLVVFVLQVAASHWWLARFRFGPMEWLWRWIGYGVRPPMRIA</sequence>
<name>A0A5D4XN69_9GAMM</name>
<dbReference type="EMBL" id="VTFT01000001">
    <property type="protein sequence ID" value="TYT25251.1"/>
    <property type="molecule type" value="Genomic_DNA"/>
</dbReference>
<reference evidence="3 4" key="1">
    <citation type="submission" date="2019-08" db="EMBL/GenBank/DDBJ databases">
        <title>Luteimonas viscosus sp. nov., isolated from soil of a sunflower field.</title>
        <authorList>
            <person name="Jianli Z."/>
            <person name="Ying Z."/>
        </authorList>
    </citation>
    <scope>NUCLEOTIDE SEQUENCE [LARGE SCALE GENOMIC DNA]</scope>
    <source>
        <strain evidence="3 4">XBU10</strain>
    </source>
</reference>
<evidence type="ECO:0000259" key="2">
    <source>
        <dbReference type="Pfam" id="PF04235"/>
    </source>
</evidence>
<dbReference type="AlphaFoldDB" id="A0A5D4XN69"/>
<accession>A0A5D4XN69</accession>